<name>A0A3S5D3H5_9HYPH</name>
<dbReference type="Pfam" id="PF00563">
    <property type="entry name" value="EAL"/>
    <property type="match status" value="1"/>
</dbReference>
<evidence type="ECO:0000313" key="4">
    <source>
        <dbReference type="EMBL" id="VDS05291.1"/>
    </source>
</evidence>
<keyword evidence="2" id="KW-0812">Transmembrane</keyword>
<dbReference type="EMBL" id="UZWD01000030">
    <property type="protein sequence ID" value="VDS05291.1"/>
    <property type="molecule type" value="Genomic_DNA"/>
</dbReference>
<dbReference type="AlphaFoldDB" id="A0A3S5D3H5"/>
<dbReference type="SUPFAM" id="SSF141868">
    <property type="entry name" value="EAL domain-like"/>
    <property type="match status" value="1"/>
</dbReference>
<accession>A0A3S5D3H5</accession>
<keyword evidence="2" id="KW-1133">Transmembrane helix</keyword>
<reference evidence="4 5" key="1">
    <citation type="submission" date="2018-12" db="EMBL/GenBank/DDBJ databases">
        <authorList>
            <person name="Criscuolo A."/>
        </authorList>
    </citation>
    <scope>NUCLEOTIDE SEQUENCE [LARGE SCALE GENOMIC DNA]</scope>
    <source>
        <strain evidence="4">ACIP1116281</strain>
    </source>
</reference>
<dbReference type="SMART" id="SM00052">
    <property type="entry name" value="EAL"/>
    <property type="match status" value="1"/>
</dbReference>
<feature type="transmembrane region" description="Helical" evidence="2">
    <location>
        <begin position="28"/>
        <end position="50"/>
    </location>
</feature>
<dbReference type="PROSITE" id="PS50883">
    <property type="entry name" value="EAL"/>
    <property type="match status" value="1"/>
</dbReference>
<dbReference type="Proteomes" id="UP000268844">
    <property type="component" value="Unassembled WGS sequence"/>
</dbReference>
<evidence type="ECO:0000256" key="2">
    <source>
        <dbReference type="SAM" id="Phobius"/>
    </source>
</evidence>
<feature type="transmembrane region" description="Helical" evidence="2">
    <location>
        <begin position="56"/>
        <end position="73"/>
    </location>
</feature>
<feature type="coiled-coil region" evidence="1">
    <location>
        <begin position="71"/>
        <end position="98"/>
    </location>
</feature>
<proteinExistence type="predicted"/>
<keyword evidence="1" id="KW-0175">Coiled coil</keyword>
<gene>
    <name evidence="4" type="ORF">DEVEQU_02432</name>
</gene>
<evidence type="ECO:0000256" key="1">
    <source>
        <dbReference type="SAM" id="Coils"/>
    </source>
</evidence>
<protein>
    <submittedName>
        <fullName evidence="4">EAL domain protein</fullName>
    </submittedName>
</protein>
<keyword evidence="5" id="KW-1185">Reference proteome</keyword>
<feature type="domain" description="EAL" evidence="3">
    <location>
        <begin position="184"/>
        <end position="436"/>
    </location>
</feature>
<dbReference type="Gene3D" id="3.20.20.450">
    <property type="entry name" value="EAL domain"/>
    <property type="match status" value="1"/>
</dbReference>
<keyword evidence="2" id="KW-0472">Membrane</keyword>
<evidence type="ECO:0000313" key="5">
    <source>
        <dbReference type="Proteomes" id="UP000268844"/>
    </source>
</evidence>
<evidence type="ECO:0000259" key="3">
    <source>
        <dbReference type="PROSITE" id="PS50883"/>
    </source>
</evidence>
<organism evidence="4 5">
    <name type="scientific">Devosia equisanguinis</name>
    <dbReference type="NCBI Taxonomy" id="2490941"/>
    <lineage>
        <taxon>Bacteria</taxon>
        <taxon>Pseudomonadati</taxon>
        <taxon>Pseudomonadota</taxon>
        <taxon>Alphaproteobacteria</taxon>
        <taxon>Hyphomicrobiales</taxon>
        <taxon>Devosiaceae</taxon>
        <taxon>Devosia</taxon>
    </lineage>
</organism>
<sequence length="446" mass="48380">MALLPLWVRCYENKAESRRIRRGAGSPVQALVYSFIALAAAAMGALAYFALAFTPANAVLVVVVVGCVCFVVVERQLRQRAERRLEQAIQELSRLLATDAQAGAVLGQRINALTDLKLGQRIDMLEADISVLGTVIRQVAEAVAEVEERVDRPAKRNASAMGDYMPAPVPEPVAPKFTAMPSQPVIPLPVLRQAVADHRLTFHIQPVVRLPQRRPAGYDLLPRLTLENGDLAEEADFMPVRGGEDVVRDIEGTALFEAIAIARRSRATGQPVTLYIPFSLASLGDSSTAEQVLATLDANRAIAPGLIFLMSESQWNAMSGPERTVAETMARKGAGFSLTDVRSLRVDAADLAAMGVRSLRVNANRFIANPEAYTDFHLSDIASYLGRFDIALIAIGVSGEREIIELLDNEILLVKGDHLAPAGPIRPDLVLESARTTAPKLRRAEL</sequence>
<dbReference type="InterPro" id="IPR001633">
    <property type="entry name" value="EAL_dom"/>
</dbReference>
<dbReference type="InterPro" id="IPR035919">
    <property type="entry name" value="EAL_sf"/>
</dbReference>